<dbReference type="EMBL" id="GBRH01269813">
    <property type="protein sequence ID" value="JAD28082.1"/>
    <property type="molecule type" value="Transcribed_RNA"/>
</dbReference>
<reference evidence="1" key="2">
    <citation type="journal article" date="2015" name="Data Brief">
        <title>Shoot transcriptome of the giant reed, Arundo donax.</title>
        <authorList>
            <person name="Barrero R.A."/>
            <person name="Guerrero F.D."/>
            <person name="Moolhuijzen P."/>
            <person name="Goolsby J.A."/>
            <person name="Tidwell J."/>
            <person name="Bellgard S.E."/>
            <person name="Bellgard M.I."/>
        </authorList>
    </citation>
    <scope>NUCLEOTIDE SEQUENCE</scope>
    <source>
        <tissue evidence="1">Shoot tissue taken approximately 20 cm above the soil surface</tissue>
    </source>
</reference>
<accession>A0A0A8YZQ8</accession>
<proteinExistence type="predicted"/>
<name>A0A0A8YZQ8_ARUDO</name>
<sequence length="19" mass="2231">MWPLLLSFLFILLLAVARN</sequence>
<reference evidence="1" key="1">
    <citation type="submission" date="2014-09" db="EMBL/GenBank/DDBJ databases">
        <authorList>
            <person name="Magalhaes I.L.F."/>
            <person name="Oliveira U."/>
            <person name="Santos F.R."/>
            <person name="Vidigal T.H.D.A."/>
            <person name="Brescovit A.D."/>
            <person name="Santos A.J."/>
        </authorList>
    </citation>
    <scope>NUCLEOTIDE SEQUENCE</scope>
    <source>
        <tissue evidence="1">Shoot tissue taken approximately 20 cm above the soil surface</tissue>
    </source>
</reference>
<evidence type="ECO:0000313" key="1">
    <source>
        <dbReference type="EMBL" id="JAD28082.1"/>
    </source>
</evidence>
<organism evidence="1">
    <name type="scientific">Arundo donax</name>
    <name type="common">Giant reed</name>
    <name type="synonym">Donax arundinaceus</name>
    <dbReference type="NCBI Taxonomy" id="35708"/>
    <lineage>
        <taxon>Eukaryota</taxon>
        <taxon>Viridiplantae</taxon>
        <taxon>Streptophyta</taxon>
        <taxon>Embryophyta</taxon>
        <taxon>Tracheophyta</taxon>
        <taxon>Spermatophyta</taxon>
        <taxon>Magnoliopsida</taxon>
        <taxon>Liliopsida</taxon>
        <taxon>Poales</taxon>
        <taxon>Poaceae</taxon>
        <taxon>PACMAD clade</taxon>
        <taxon>Arundinoideae</taxon>
        <taxon>Arundineae</taxon>
        <taxon>Arundo</taxon>
    </lineage>
</organism>
<protein>
    <submittedName>
        <fullName evidence="1">Uncharacterized protein</fullName>
    </submittedName>
</protein>
<dbReference type="AlphaFoldDB" id="A0A0A8YZQ8"/>